<dbReference type="Pfam" id="PF03748">
    <property type="entry name" value="FliL"/>
    <property type="match status" value="1"/>
</dbReference>
<keyword evidence="12" id="KW-0282">Flagellum</keyword>
<evidence type="ECO:0000256" key="3">
    <source>
        <dbReference type="ARBA" id="ARBA00008281"/>
    </source>
</evidence>
<protein>
    <recommendedName>
        <fullName evidence="10">Flagellar protein FliL</fullName>
    </recommendedName>
</protein>
<evidence type="ECO:0000256" key="7">
    <source>
        <dbReference type="ARBA" id="ARBA00022779"/>
    </source>
</evidence>
<keyword evidence="5 10" id="KW-0145">Chemotaxis</keyword>
<evidence type="ECO:0000256" key="4">
    <source>
        <dbReference type="ARBA" id="ARBA00022475"/>
    </source>
</evidence>
<gene>
    <name evidence="12" type="ORF">CXK95_06780</name>
</gene>
<evidence type="ECO:0000256" key="10">
    <source>
        <dbReference type="RuleBase" id="RU364125"/>
    </source>
</evidence>
<dbReference type="AlphaFoldDB" id="A0A8E2QEL2"/>
<evidence type="ECO:0000313" key="13">
    <source>
        <dbReference type="Proteomes" id="UP000235881"/>
    </source>
</evidence>
<keyword evidence="13" id="KW-1185">Reference proteome</keyword>
<dbReference type="PANTHER" id="PTHR35091:SF2">
    <property type="entry name" value="FLAGELLAR PROTEIN FLIL"/>
    <property type="match status" value="1"/>
</dbReference>
<sequence>MKRILFLFIALTLAAPAMANSPAAEEAGPQTLYYALVPAMVGNYGSGERLKYYKADVALRIASKEAEDKVKHHEPLIRNQLVMLFSQQTDESLGSVEAKEKLRQEALKQVREVLTQEEGQPLVEDLLFNNLIIQ</sequence>
<name>A0A8E2QEL2_9GAMM</name>
<evidence type="ECO:0000256" key="9">
    <source>
        <dbReference type="ARBA" id="ARBA00023136"/>
    </source>
</evidence>
<accession>A0A8E2QEL2</accession>
<keyword evidence="9 10" id="KW-0472">Membrane</keyword>
<keyword evidence="7 10" id="KW-0283">Flagellar rotation</keyword>
<dbReference type="GO" id="GO:0071978">
    <property type="term" value="P:bacterial-type flagellum-dependent swarming motility"/>
    <property type="evidence" value="ECO:0007669"/>
    <property type="project" value="TreeGrafter"/>
</dbReference>
<dbReference type="GO" id="GO:0009425">
    <property type="term" value="C:bacterial-type flagellum basal body"/>
    <property type="evidence" value="ECO:0007669"/>
    <property type="project" value="InterPro"/>
</dbReference>
<keyword evidence="8" id="KW-1133">Transmembrane helix</keyword>
<evidence type="ECO:0000256" key="1">
    <source>
        <dbReference type="ARBA" id="ARBA00002254"/>
    </source>
</evidence>
<proteinExistence type="inferred from homology"/>
<evidence type="ECO:0000256" key="5">
    <source>
        <dbReference type="ARBA" id="ARBA00022500"/>
    </source>
</evidence>
<evidence type="ECO:0000256" key="6">
    <source>
        <dbReference type="ARBA" id="ARBA00022692"/>
    </source>
</evidence>
<organism evidence="12 13">
    <name type="scientific">Stutzerimonas degradans</name>
    <dbReference type="NCBI Taxonomy" id="2968968"/>
    <lineage>
        <taxon>Bacteria</taxon>
        <taxon>Pseudomonadati</taxon>
        <taxon>Pseudomonadota</taxon>
        <taxon>Gammaproteobacteria</taxon>
        <taxon>Pseudomonadales</taxon>
        <taxon>Pseudomonadaceae</taxon>
        <taxon>Stutzerimonas</taxon>
    </lineage>
</organism>
<evidence type="ECO:0000256" key="8">
    <source>
        <dbReference type="ARBA" id="ARBA00022989"/>
    </source>
</evidence>
<dbReference type="GO" id="GO:0005886">
    <property type="term" value="C:plasma membrane"/>
    <property type="evidence" value="ECO:0007669"/>
    <property type="project" value="UniProtKB-SubCell"/>
</dbReference>
<comment type="subcellular location">
    <subcellularLocation>
        <location evidence="10">Cell inner membrane</location>
    </subcellularLocation>
    <subcellularLocation>
        <location evidence="2">Cell membrane</location>
        <topology evidence="2">Single-pass membrane protein</topology>
    </subcellularLocation>
</comment>
<keyword evidence="11" id="KW-0732">Signal</keyword>
<comment type="function">
    <text evidence="1 10">Controls the rotational direction of flagella during chemotaxis.</text>
</comment>
<comment type="caution">
    <text evidence="12">The sequence shown here is derived from an EMBL/GenBank/DDBJ whole genome shotgun (WGS) entry which is preliminary data.</text>
</comment>
<comment type="similarity">
    <text evidence="3 10">Belongs to the FliL family.</text>
</comment>
<keyword evidence="12" id="KW-0966">Cell projection</keyword>
<dbReference type="InterPro" id="IPR005503">
    <property type="entry name" value="FliL"/>
</dbReference>
<evidence type="ECO:0000313" key="12">
    <source>
        <dbReference type="EMBL" id="PNF77387.1"/>
    </source>
</evidence>
<feature type="chain" id="PRO_5034535511" description="Flagellar protein FliL" evidence="11">
    <location>
        <begin position="20"/>
        <end position="134"/>
    </location>
</feature>
<dbReference type="EMBL" id="POUK01000002">
    <property type="protein sequence ID" value="PNF77387.1"/>
    <property type="molecule type" value="Genomic_DNA"/>
</dbReference>
<reference evidence="12 13" key="1">
    <citation type="submission" date="2018-01" db="EMBL/GenBank/DDBJ databases">
        <title>Denitrification phenotypes of diverse strains of Pseudomonas stutzeri.</title>
        <authorList>
            <person name="Milligan D.A."/>
            <person name="Bergaust L."/>
            <person name="Bakken L.R."/>
            <person name="Frostegard A."/>
        </authorList>
    </citation>
    <scope>NUCLEOTIDE SEQUENCE [LARGE SCALE GENOMIC DNA]</scope>
    <source>
        <strain evidence="12 13">DSM 50238</strain>
    </source>
</reference>
<evidence type="ECO:0000256" key="11">
    <source>
        <dbReference type="SAM" id="SignalP"/>
    </source>
</evidence>
<dbReference type="Proteomes" id="UP000235881">
    <property type="component" value="Unassembled WGS sequence"/>
</dbReference>
<keyword evidence="10" id="KW-0997">Cell inner membrane</keyword>
<dbReference type="PANTHER" id="PTHR35091">
    <property type="entry name" value="FLAGELLAR PROTEIN FLIL"/>
    <property type="match status" value="1"/>
</dbReference>
<dbReference type="RefSeq" id="WP_008569321.1">
    <property type="nucleotide sequence ID" value="NZ_CP065721.1"/>
</dbReference>
<evidence type="ECO:0000256" key="2">
    <source>
        <dbReference type="ARBA" id="ARBA00004162"/>
    </source>
</evidence>
<keyword evidence="4" id="KW-1003">Cell membrane</keyword>
<keyword evidence="6" id="KW-0812">Transmembrane</keyword>
<dbReference type="GO" id="GO:0006935">
    <property type="term" value="P:chemotaxis"/>
    <property type="evidence" value="ECO:0007669"/>
    <property type="project" value="UniProtKB-KW"/>
</dbReference>
<keyword evidence="12" id="KW-0969">Cilium</keyword>
<feature type="signal peptide" evidence="11">
    <location>
        <begin position="1"/>
        <end position="19"/>
    </location>
</feature>